<dbReference type="FunFam" id="2.60.120.920:FF:000004">
    <property type="entry name" value="Butyrophilin subfamily 1 member A1"/>
    <property type="match status" value="1"/>
</dbReference>
<evidence type="ECO:0000259" key="11">
    <source>
        <dbReference type="PROSITE" id="PS50188"/>
    </source>
</evidence>
<dbReference type="SMART" id="SM00589">
    <property type="entry name" value="PRY"/>
    <property type="match status" value="1"/>
</dbReference>
<dbReference type="GO" id="GO:0005737">
    <property type="term" value="C:cytoplasm"/>
    <property type="evidence" value="ECO:0007669"/>
    <property type="project" value="UniProtKB-ARBA"/>
</dbReference>
<dbReference type="PROSITE" id="PS50188">
    <property type="entry name" value="B302_SPRY"/>
    <property type="match status" value="1"/>
</dbReference>
<keyword evidence="4" id="KW-0862">Zinc</keyword>
<feature type="domain" description="B box-type" evidence="10">
    <location>
        <begin position="168"/>
        <end position="208"/>
    </location>
</feature>
<dbReference type="CDD" id="cd19769">
    <property type="entry name" value="Bbox2_TRIM16-like"/>
    <property type="match status" value="1"/>
</dbReference>
<keyword evidence="1" id="KW-0399">Innate immunity</keyword>
<dbReference type="InterPro" id="IPR001870">
    <property type="entry name" value="B30.2/SPRY"/>
</dbReference>
<keyword evidence="5" id="KW-0391">Immunity</keyword>
<evidence type="ECO:0000313" key="12">
    <source>
        <dbReference type="Ensembl" id="ENSHHUP00000042652.1"/>
    </source>
</evidence>
<dbReference type="InterPro" id="IPR003879">
    <property type="entry name" value="Butyrophylin_SPRY"/>
</dbReference>
<dbReference type="PROSITE" id="PS50089">
    <property type="entry name" value="ZF_RING_2"/>
    <property type="match status" value="1"/>
</dbReference>
<dbReference type="InterPro" id="IPR043136">
    <property type="entry name" value="B30.2/SPRY_sf"/>
</dbReference>
<evidence type="ECO:0000256" key="2">
    <source>
        <dbReference type="ARBA" id="ARBA00022723"/>
    </source>
</evidence>
<evidence type="ECO:0000256" key="6">
    <source>
        <dbReference type="PROSITE-ProRule" id="PRU00024"/>
    </source>
</evidence>
<dbReference type="Pfam" id="PF15227">
    <property type="entry name" value="zf-C3HC4_4"/>
    <property type="match status" value="1"/>
</dbReference>
<evidence type="ECO:0000256" key="7">
    <source>
        <dbReference type="SAM" id="Coils"/>
    </source>
</evidence>
<sequence length="602" mass="68302">MMRFWRQRMASLMSEEQFQCCICLDIFTNPVSIPCGHNFCLTCIKGYWDTRELFECPLCKESFRRRPELRINRAFKDITEHFQRSLKVKAQQADEGDYQDRGVLASQCSPGLGPEPDAVSCDVCTGTKKRAVKSCLVCQGSYCENHLGPHQREPALQRHRLTDPATFATRGLCRKHKRSLELFCRNDQTSVCVRCIETDHKGHNTIPMDRESKKMRTQMKKTEGDLLKMVQDRLRKMDEIKHSVALSRISAEKEIEGSVLVFSELVCSIERSQAELIEVIEEKQKATERRAEGLINELEQEIIELQRRSTELEQLSHTEDHLHFLQSFPSLSTLPPTKDWSEISVYSDLCVDTVRAAMSQLVDTCRDFEKRLCEVELRRTQQYGVDVTLDPVTAASWLILSSDGKQVSLGYHQNRSLPADPRRFDSCVCVLGKQGFATGRRYWVVQVGDKTDWDVGVAKESVNRKGSVTVRPDQGYWAVCRRKGGHLSACAGPSVPLHLRKKPRKVGVFVDFEEGLVSFYNMEAKAHIYSYRGCSFTETLYPYFNPCLHDDGKNTAPLVICSMEGEAWPIQEVVRSNVPPAAPALAGRSRQSSVGSVSDRGL</sequence>
<proteinExistence type="predicted"/>
<evidence type="ECO:0000256" key="3">
    <source>
        <dbReference type="ARBA" id="ARBA00022771"/>
    </source>
</evidence>
<dbReference type="GO" id="GO:0045087">
    <property type="term" value="P:innate immune response"/>
    <property type="evidence" value="ECO:0007669"/>
    <property type="project" value="UniProtKB-KW"/>
</dbReference>
<dbReference type="InterPro" id="IPR058030">
    <property type="entry name" value="TRIM8/14/16/25/29/45/65_CC"/>
</dbReference>
<dbReference type="Pfam" id="PF13765">
    <property type="entry name" value="PRY"/>
    <property type="match status" value="1"/>
</dbReference>
<dbReference type="InterPro" id="IPR006574">
    <property type="entry name" value="PRY"/>
</dbReference>
<feature type="domain" description="RING-type" evidence="9">
    <location>
        <begin position="20"/>
        <end position="60"/>
    </location>
</feature>
<dbReference type="PROSITE" id="PS00518">
    <property type="entry name" value="ZF_RING_1"/>
    <property type="match status" value="1"/>
</dbReference>
<dbReference type="PANTHER" id="PTHR25465">
    <property type="entry name" value="B-BOX DOMAIN CONTAINING"/>
    <property type="match status" value="1"/>
</dbReference>
<evidence type="ECO:0000256" key="4">
    <source>
        <dbReference type="ARBA" id="ARBA00022833"/>
    </source>
</evidence>
<evidence type="ECO:0000256" key="8">
    <source>
        <dbReference type="SAM" id="MobiDB-lite"/>
    </source>
</evidence>
<dbReference type="SUPFAM" id="SSF57845">
    <property type="entry name" value="B-box zinc-binding domain"/>
    <property type="match status" value="1"/>
</dbReference>
<reference evidence="13" key="1">
    <citation type="submission" date="2018-06" db="EMBL/GenBank/DDBJ databases">
        <title>Genome assembly of Danube salmon.</title>
        <authorList>
            <person name="Macqueen D.J."/>
            <person name="Gundappa M.K."/>
        </authorList>
    </citation>
    <scope>NUCLEOTIDE SEQUENCE [LARGE SCALE GENOMIC DNA]</scope>
</reference>
<dbReference type="SMART" id="SM00449">
    <property type="entry name" value="SPRY"/>
    <property type="match status" value="1"/>
</dbReference>
<reference evidence="12" key="3">
    <citation type="submission" date="2025-09" db="UniProtKB">
        <authorList>
            <consortium name="Ensembl"/>
        </authorList>
    </citation>
    <scope>IDENTIFICATION</scope>
</reference>
<dbReference type="GO" id="GO:0008270">
    <property type="term" value="F:zinc ion binding"/>
    <property type="evidence" value="ECO:0007669"/>
    <property type="project" value="UniProtKB-KW"/>
</dbReference>
<dbReference type="Pfam" id="PF25600">
    <property type="entry name" value="TRIM_CC"/>
    <property type="match status" value="1"/>
</dbReference>
<feature type="region of interest" description="Disordered" evidence="8">
    <location>
        <begin position="582"/>
        <end position="602"/>
    </location>
</feature>
<dbReference type="Gene3D" id="2.60.120.920">
    <property type="match status" value="1"/>
</dbReference>
<evidence type="ECO:0000313" key="13">
    <source>
        <dbReference type="Proteomes" id="UP000314982"/>
    </source>
</evidence>
<dbReference type="Gene3D" id="3.30.160.60">
    <property type="entry name" value="Classic Zinc Finger"/>
    <property type="match status" value="1"/>
</dbReference>
<dbReference type="STRING" id="62062.ENSHHUP00000042652"/>
<dbReference type="Gene3D" id="4.10.830.40">
    <property type="match status" value="1"/>
</dbReference>
<dbReference type="InterPro" id="IPR013320">
    <property type="entry name" value="ConA-like_dom_sf"/>
</dbReference>
<dbReference type="PRINTS" id="PR01407">
    <property type="entry name" value="BUTYPHLNCDUF"/>
</dbReference>
<feature type="compositionally biased region" description="Low complexity" evidence="8">
    <location>
        <begin position="587"/>
        <end position="602"/>
    </location>
</feature>
<dbReference type="PROSITE" id="PS50119">
    <property type="entry name" value="ZF_BBOX"/>
    <property type="match status" value="1"/>
</dbReference>
<feature type="domain" description="B30.2/SPRY" evidence="11">
    <location>
        <begin position="367"/>
        <end position="567"/>
    </location>
</feature>
<evidence type="ECO:0000259" key="10">
    <source>
        <dbReference type="PROSITE" id="PS50119"/>
    </source>
</evidence>
<dbReference type="InterPro" id="IPR013083">
    <property type="entry name" value="Znf_RING/FYVE/PHD"/>
</dbReference>
<keyword evidence="2" id="KW-0479">Metal-binding</keyword>
<dbReference type="SUPFAM" id="SSF57850">
    <property type="entry name" value="RING/U-box"/>
    <property type="match status" value="1"/>
</dbReference>
<dbReference type="Pfam" id="PF00643">
    <property type="entry name" value="zf-B_box"/>
    <property type="match status" value="1"/>
</dbReference>
<dbReference type="GeneTree" id="ENSGT01040000240385"/>
<dbReference type="PANTHER" id="PTHR25465:SF32">
    <property type="entry name" value="BLOODTHIRSTY-RELATED GENE FAMILY, MEMBER 16 ISOFORM X1-RELATED"/>
    <property type="match status" value="1"/>
</dbReference>
<dbReference type="InterPro" id="IPR051051">
    <property type="entry name" value="E3_ubiq-ligase_TRIM/RNF"/>
</dbReference>
<dbReference type="Pfam" id="PF00622">
    <property type="entry name" value="SPRY"/>
    <property type="match status" value="1"/>
</dbReference>
<dbReference type="AlphaFoldDB" id="A0A4W5MW61"/>
<organism evidence="12 13">
    <name type="scientific">Hucho hucho</name>
    <name type="common">huchen</name>
    <dbReference type="NCBI Taxonomy" id="62062"/>
    <lineage>
        <taxon>Eukaryota</taxon>
        <taxon>Metazoa</taxon>
        <taxon>Chordata</taxon>
        <taxon>Craniata</taxon>
        <taxon>Vertebrata</taxon>
        <taxon>Euteleostomi</taxon>
        <taxon>Actinopterygii</taxon>
        <taxon>Neopterygii</taxon>
        <taxon>Teleostei</taxon>
        <taxon>Protacanthopterygii</taxon>
        <taxon>Salmoniformes</taxon>
        <taxon>Salmonidae</taxon>
        <taxon>Salmoninae</taxon>
        <taxon>Hucho</taxon>
    </lineage>
</organism>
<dbReference type="InterPro" id="IPR017907">
    <property type="entry name" value="Znf_RING_CS"/>
</dbReference>
<keyword evidence="3 6" id="KW-0863">Zinc-finger</keyword>
<keyword evidence="13" id="KW-1185">Reference proteome</keyword>
<dbReference type="InterPro" id="IPR000315">
    <property type="entry name" value="Znf_B-box"/>
</dbReference>
<dbReference type="Proteomes" id="UP000314982">
    <property type="component" value="Unassembled WGS sequence"/>
</dbReference>
<dbReference type="InterPro" id="IPR003877">
    <property type="entry name" value="SPRY_dom"/>
</dbReference>
<dbReference type="SUPFAM" id="SSF49899">
    <property type="entry name" value="Concanavalin A-like lectins/glucanases"/>
    <property type="match status" value="1"/>
</dbReference>
<evidence type="ECO:0000256" key="5">
    <source>
        <dbReference type="ARBA" id="ARBA00022859"/>
    </source>
</evidence>
<dbReference type="InterPro" id="IPR001841">
    <property type="entry name" value="Znf_RING"/>
</dbReference>
<evidence type="ECO:0000259" key="9">
    <source>
        <dbReference type="PROSITE" id="PS50089"/>
    </source>
</evidence>
<dbReference type="CDD" id="cd13733">
    <property type="entry name" value="SPRY_PRY_C-I_1"/>
    <property type="match status" value="1"/>
</dbReference>
<accession>A0A4W5MW61</accession>
<feature type="coiled-coil region" evidence="7">
    <location>
        <begin position="269"/>
        <end position="315"/>
    </location>
</feature>
<dbReference type="Gene3D" id="3.30.40.10">
    <property type="entry name" value="Zinc/RING finger domain, C3HC4 (zinc finger)"/>
    <property type="match status" value="1"/>
</dbReference>
<dbReference type="SMART" id="SM00184">
    <property type="entry name" value="RING"/>
    <property type="match status" value="1"/>
</dbReference>
<dbReference type="Ensembl" id="ENSHHUT00000044264.1">
    <property type="protein sequence ID" value="ENSHHUP00000042652.1"/>
    <property type="gene ID" value="ENSHHUG00000026255.1"/>
</dbReference>
<protein>
    <submittedName>
        <fullName evidence="12">Uncharacterized protein</fullName>
    </submittedName>
</protein>
<name>A0A4W5MW61_9TELE</name>
<reference evidence="12" key="2">
    <citation type="submission" date="2025-08" db="UniProtKB">
        <authorList>
            <consortium name="Ensembl"/>
        </authorList>
    </citation>
    <scope>IDENTIFICATION</scope>
</reference>
<dbReference type="SMART" id="SM00336">
    <property type="entry name" value="BBOX"/>
    <property type="match status" value="1"/>
</dbReference>
<evidence type="ECO:0000256" key="1">
    <source>
        <dbReference type="ARBA" id="ARBA00022588"/>
    </source>
</evidence>
<keyword evidence="7" id="KW-0175">Coiled coil</keyword>